<name>A0A0U9I6G5_KLENI</name>
<gene>
    <name evidence="3" type="ORF">KFL_000300390</name>
</gene>
<dbReference type="AlphaFoldDB" id="A0A0U9I6G5"/>
<dbReference type="GO" id="GO:0008375">
    <property type="term" value="F:acetylglucosaminyltransferase activity"/>
    <property type="evidence" value="ECO:0000318"/>
    <property type="project" value="GO_Central"/>
</dbReference>
<sequence>MLTGSGKKVERRSANGDVGAGSVRRKRAFLWRNEKGQVRLGLGNLLSLLAGVVFAWLWVALSSQHCGPGGLNVLLGPAEEIEDALWAEGERAALEIHAKLAAGGSFELRLTGSNATASDGSSDPPDLSAWPDPDEWPPEPDTEAELIYPPPHPKTDVPNLSFEMSVSWDSWEDAFDLLRLWWRPNELVGHVWMPPPSDLDLRPGEKHRMPDGDPELPEVRLSERVKGQFEYTHPMGGRAMVGIARIVKEAYMLSGDEVHWFVLGNEDTLFAPDNLARVLSKYDHRELWYIGAPSETHHQNVVHSFGLAYTGGGFAVSWGLARALAHTLDDCLQRYPELYGSGSRVQACISELGVQVTQESGFHQFDLIGSLAGALESHPLTPFLGMRYVAASHSLAAKESTPKMLRRIAQFALAQPLEFLQQSICVDSSRNWSISIAWGFSVRWYPVPVRPVELEAARRTFVSWTRQRDPEVFDFDTRATTLLWSRAPAVFQAVSVFQRIEDGEVWLESLYRRVPTGRALSVSKLKRMAAKKHNVTAEWFGRRRKRRKRAAGDPLGADSSENDEAGESLGLTKLTGVLRDRKGGVGRSLQAQATQGLAYGREPKQSVDVIRVLKPPFDEDWVWYPRRSCCKSLTFLEDDTVAEIRLGPCTIDETIWKDSIVAEGASFS</sequence>
<keyword evidence="2" id="KW-0472">Membrane</keyword>
<dbReference type="OrthoDB" id="421979at2759"/>
<dbReference type="InterPro" id="IPR006740">
    <property type="entry name" value="DUF604"/>
</dbReference>
<evidence type="ECO:0000313" key="3">
    <source>
        <dbReference type="EMBL" id="GAQ79441.1"/>
    </source>
</evidence>
<evidence type="ECO:0000256" key="2">
    <source>
        <dbReference type="SAM" id="Phobius"/>
    </source>
</evidence>
<feature type="transmembrane region" description="Helical" evidence="2">
    <location>
        <begin position="40"/>
        <end position="59"/>
    </location>
</feature>
<keyword evidence="2" id="KW-1133">Transmembrane helix</keyword>
<dbReference type="EMBL" id="DF236979">
    <property type="protein sequence ID" value="GAQ79441.1"/>
    <property type="molecule type" value="Genomic_DNA"/>
</dbReference>
<dbReference type="Gene3D" id="3.90.550.50">
    <property type="match status" value="1"/>
</dbReference>
<feature type="compositionally biased region" description="Polar residues" evidence="1">
    <location>
        <begin position="112"/>
        <end position="121"/>
    </location>
</feature>
<protein>
    <submittedName>
        <fullName evidence="3">Uncharacterized protein</fullName>
    </submittedName>
</protein>
<proteinExistence type="predicted"/>
<dbReference type="Pfam" id="PF04646">
    <property type="entry name" value="DUF604"/>
    <property type="match status" value="1"/>
</dbReference>
<organism evidence="3 4">
    <name type="scientific">Klebsormidium nitens</name>
    <name type="common">Green alga</name>
    <name type="synonym">Ulothrix nitens</name>
    <dbReference type="NCBI Taxonomy" id="105231"/>
    <lineage>
        <taxon>Eukaryota</taxon>
        <taxon>Viridiplantae</taxon>
        <taxon>Streptophyta</taxon>
        <taxon>Klebsormidiophyceae</taxon>
        <taxon>Klebsormidiales</taxon>
        <taxon>Klebsormidiaceae</taxon>
        <taxon>Klebsormidium</taxon>
    </lineage>
</organism>
<evidence type="ECO:0000256" key="1">
    <source>
        <dbReference type="SAM" id="MobiDB-lite"/>
    </source>
</evidence>
<keyword evidence="2" id="KW-0812">Transmembrane</keyword>
<accession>A0A0U9I6G5</accession>
<dbReference type="PANTHER" id="PTHR10811">
    <property type="entry name" value="FRINGE-RELATED"/>
    <property type="match status" value="1"/>
</dbReference>
<keyword evidence="4" id="KW-1185">Reference proteome</keyword>
<dbReference type="STRING" id="105231.A0A0U9I6G5"/>
<feature type="compositionally biased region" description="Acidic residues" evidence="1">
    <location>
        <begin position="132"/>
        <end position="144"/>
    </location>
</feature>
<feature type="region of interest" description="Disordered" evidence="1">
    <location>
        <begin position="112"/>
        <end position="145"/>
    </location>
</feature>
<dbReference type="Proteomes" id="UP000054558">
    <property type="component" value="Unassembled WGS sequence"/>
</dbReference>
<reference evidence="3 4" key="1">
    <citation type="journal article" date="2014" name="Nat. Commun.">
        <title>Klebsormidium flaccidum genome reveals primary factors for plant terrestrial adaptation.</title>
        <authorList>
            <person name="Hori K."/>
            <person name="Maruyama F."/>
            <person name="Fujisawa T."/>
            <person name="Togashi T."/>
            <person name="Yamamoto N."/>
            <person name="Seo M."/>
            <person name="Sato S."/>
            <person name="Yamada T."/>
            <person name="Mori H."/>
            <person name="Tajima N."/>
            <person name="Moriyama T."/>
            <person name="Ikeuchi M."/>
            <person name="Watanabe M."/>
            <person name="Wada H."/>
            <person name="Kobayashi K."/>
            <person name="Saito M."/>
            <person name="Masuda T."/>
            <person name="Sasaki-Sekimoto Y."/>
            <person name="Mashiguchi K."/>
            <person name="Awai K."/>
            <person name="Shimojima M."/>
            <person name="Masuda S."/>
            <person name="Iwai M."/>
            <person name="Nobusawa T."/>
            <person name="Narise T."/>
            <person name="Kondo S."/>
            <person name="Saito H."/>
            <person name="Sato R."/>
            <person name="Murakawa M."/>
            <person name="Ihara Y."/>
            <person name="Oshima-Yamada Y."/>
            <person name="Ohtaka K."/>
            <person name="Satoh M."/>
            <person name="Sonobe K."/>
            <person name="Ishii M."/>
            <person name="Ohtani R."/>
            <person name="Kanamori-Sato M."/>
            <person name="Honoki R."/>
            <person name="Miyazaki D."/>
            <person name="Mochizuki H."/>
            <person name="Umetsu J."/>
            <person name="Higashi K."/>
            <person name="Shibata D."/>
            <person name="Kamiya Y."/>
            <person name="Sato N."/>
            <person name="Nakamura Y."/>
            <person name="Tabata S."/>
            <person name="Ida S."/>
            <person name="Kurokawa K."/>
            <person name="Ohta H."/>
        </authorList>
    </citation>
    <scope>NUCLEOTIDE SEQUENCE [LARGE SCALE GENOMIC DNA]</scope>
    <source>
        <strain evidence="3 4">NIES-2285</strain>
    </source>
</reference>
<evidence type="ECO:0000313" key="4">
    <source>
        <dbReference type="Proteomes" id="UP000054558"/>
    </source>
</evidence>